<accession>A0A0M0L4S6</accession>
<protein>
    <submittedName>
        <fullName evidence="2">Uncharacterized protein</fullName>
    </submittedName>
</protein>
<evidence type="ECO:0000313" key="2">
    <source>
        <dbReference type="EMBL" id="KOO46070.1"/>
    </source>
</evidence>
<reference evidence="3" key="1">
    <citation type="submission" date="2015-08" db="EMBL/GenBank/DDBJ databases">
        <title>Fjat-14210 dsm16467.</title>
        <authorList>
            <person name="Liu B."/>
            <person name="Wang J."/>
            <person name="Zhu Y."/>
            <person name="Liu G."/>
            <person name="Chen Q."/>
            <person name="Chen Z."/>
            <person name="Lan J."/>
            <person name="Che J."/>
            <person name="Ge C."/>
            <person name="Shi H."/>
            <person name="Pan Z."/>
            <person name="Liu X."/>
        </authorList>
    </citation>
    <scope>NUCLEOTIDE SEQUENCE [LARGE SCALE GENOMIC DNA]</scope>
    <source>
        <strain evidence="3">DSM 16467</strain>
    </source>
</reference>
<dbReference type="OrthoDB" id="2413078at2"/>
<organism evidence="2 3">
    <name type="scientific">Priestia koreensis</name>
    <dbReference type="NCBI Taxonomy" id="284581"/>
    <lineage>
        <taxon>Bacteria</taxon>
        <taxon>Bacillati</taxon>
        <taxon>Bacillota</taxon>
        <taxon>Bacilli</taxon>
        <taxon>Bacillales</taxon>
        <taxon>Bacillaceae</taxon>
        <taxon>Priestia</taxon>
    </lineage>
</organism>
<dbReference type="Proteomes" id="UP000037558">
    <property type="component" value="Unassembled WGS sequence"/>
</dbReference>
<evidence type="ECO:0000313" key="3">
    <source>
        <dbReference type="Proteomes" id="UP000037558"/>
    </source>
</evidence>
<keyword evidence="3" id="KW-1185">Reference proteome</keyword>
<dbReference type="EMBL" id="LILC01000013">
    <property type="protein sequence ID" value="KOO46070.1"/>
    <property type="molecule type" value="Genomic_DNA"/>
</dbReference>
<dbReference type="PATRIC" id="fig|284581.3.peg.1935"/>
<keyword evidence="1" id="KW-1133">Transmembrane helix</keyword>
<feature type="transmembrane region" description="Helical" evidence="1">
    <location>
        <begin position="57"/>
        <end position="74"/>
    </location>
</feature>
<comment type="caution">
    <text evidence="2">The sequence shown here is derived from an EMBL/GenBank/DDBJ whole genome shotgun (WGS) entry which is preliminary data.</text>
</comment>
<feature type="transmembrane region" description="Helical" evidence="1">
    <location>
        <begin position="27"/>
        <end position="45"/>
    </location>
</feature>
<keyword evidence="1" id="KW-0812">Transmembrane</keyword>
<keyword evidence="1" id="KW-0472">Membrane</keyword>
<evidence type="ECO:0000256" key="1">
    <source>
        <dbReference type="SAM" id="Phobius"/>
    </source>
</evidence>
<dbReference type="RefSeq" id="WP_053401134.1">
    <property type="nucleotide sequence ID" value="NZ_JAMAUM010000005.1"/>
</dbReference>
<dbReference type="STRING" id="284581.AMD01_09335"/>
<proteinExistence type="predicted"/>
<dbReference type="AlphaFoldDB" id="A0A0M0L4S6"/>
<name>A0A0M0L4S6_9BACI</name>
<sequence length="96" mass="10934">MDFILNFLPAVIILGVQYFLSTRRQSFWGAILPVLYVGFLIYGKATNLFTIKPGEKGLLFIGILGTVILLGMWADGRERVTKKRQKEMDRLEAQNL</sequence>
<gene>
    <name evidence="2" type="ORF">AMD01_09335</name>
</gene>